<reference evidence="3" key="1">
    <citation type="submission" date="2023-08" db="EMBL/GenBank/DDBJ databases">
        <title>A de novo genome assembly of Solanum verrucosum Schlechtendal, a Mexican diploid species geographically isolated from the other diploid A-genome species in potato relatives.</title>
        <authorList>
            <person name="Hosaka K."/>
        </authorList>
    </citation>
    <scope>NUCLEOTIDE SEQUENCE</scope>
    <source>
        <tissue evidence="3">Young leaves</tissue>
    </source>
</reference>
<dbReference type="GO" id="GO:0006508">
    <property type="term" value="P:proteolysis"/>
    <property type="evidence" value="ECO:0007669"/>
    <property type="project" value="InterPro"/>
</dbReference>
<dbReference type="InterPro" id="IPR036852">
    <property type="entry name" value="Peptidase_S8/S53_dom_sf"/>
</dbReference>
<name>A0AAF0ZK71_SOLVR</name>
<dbReference type="SUPFAM" id="SSF52743">
    <property type="entry name" value="Subtilisin-like"/>
    <property type="match status" value="1"/>
</dbReference>
<dbReference type="Gene3D" id="3.40.50.200">
    <property type="entry name" value="Peptidase S8/S53 domain"/>
    <property type="match status" value="1"/>
</dbReference>
<dbReference type="AlphaFoldDB" id="A0AAF0ZK71"/>
<evidence type="ECO:0000313" key="4">
    <source>
        <dbReference type="Proteomes" id="UP001234989"/>
    </source>
</evidence>
<accession>A0AAF0ZK71</accession>
<comment type="similarity">
    <text evidence="1">Belongs to the peptidase S8 family.</text>
</comment>
<organism evidence="3 4">
    <name type="scientific">Solanum verrucosum</name>
    <dbReference type="NCBI Taxonomy" id="315347"/>
    <lineage>
        <taxon>Eukaryota</taxon>
        <taxon>Viridiplantae</taxon>
        <taxon>Streptophyta</taxon>
        <taxon>Embryophyta</taxon>
        <taxon>Tracheophyta</taxon>
        <taxon>Spermatophyta</taxon>
        <taxon>Magnoliopsida</taxon>
        <taxon>eudicotyledons</taxon>
        <taxon>Gunneridae</taxon>
        <taxon>Pentapetalae</taxon>
        <taxon>asterids</taxon>
        <taxon>lamiids</taxon>
        <taxon>Solanales</taxon>
        <taxon>Solanaceae</taxon>
        <taxon>Solanoideae</taxon>
        <taxon>Solaneae</taxon>
        <taxon>Solanum</taxon>
    </lineage>
</organism>
<protein>
    <submittedName>
        <fullName evidence="3">Uncharacterized protein</fullName>
    </submittedName>
</protein>
<keyword evidence="4" id="KW-1185">Reference proteome</keyword>
<dbReference type="GO" id="GO:0004252">
    <property type="term" value="F:serine-type endopeptidase activity"/>
    <property type="evidence" value="ECO:0007669"/>
    <property type="project" value="InterPro"/>
</dbReference>
<dbReference type="InterPro" id="IPR045051">
    <property type="entry name" value="SBT"/>
</dbReference>
<keyword evidence="2" id="KW-0732">Signal</keyword>
<dbReference type="PANTHER" id="PTHR10795">
    <property type="entry name" value="PROPROTEIN CONVERTASE SUBTILISIN/KEXIN"/>
    <property type="match status" value="1"/>
</dbReference>
<gene>
    <name evidence="3" type="ORF">MTR67_035342</name>
</gene>
<evidence type="ECO:0000256" key="2">
    <source>
        <dbReference type="ARBA" id="ARBA00022729"/>
    </source>
</evidence>
<dbReference type="EMBL" id="CP133619">
    <property type="protein sequence ID" value="WMV41957.1"/>
    <property type="molecule type" value="Genomic_DNA"/>
</dbReference>
<proteinExistence type="inferred from homology"/>
<sequence>MSGYVAEADDQKTMFNFSKDTTSNASHTPSTDVGSYVANINYIGLASAGTRGGAPMATIAVYATCWSSGCYDIDISAVFDDAIRDGVYAISVSLDPDAPQ</sequence>
<evidence type="ECO:0000256" key="1">
    <source>
        <dbReference type="ARBA" id="ARBA00011073"/>
    </source>
</evidence>
<evidence type="ECO:0000313" key="3">
    <source>
        <dbReference type="EMBL" id="WMV41957.1"/>
    </source>
</evidence>
<dbReference type="Proteomes" id="UP001234989">
    <property type="component" value="Chromosome 8"/>
</dbReference>